<feature type="compositionally biased region" description="Low complexity" evidence="1">
    <location>
        <begin position="272"/>
        <end position="307"/>
    </location>
</feature>
<organism evidence="2 3">
    <name type="scientific">Beauveria brongniartii RCEF 3172</name>
    <dbReference type="NCBI Taxonomy" id="1081107"/>
    <lineage>
        <taxon>Eukaryota</taxon>
        <taxon>Fungi</taxon>
        <taxon>Dikarya</taxon>
        <taxon>Ascomycota</taxon>
        <taxon>Pezizomycotina</taxon>
        <taxon>Sordariomycetes</taxon>
        <taxon>Hypocreomycetidae</taxon>
        <taxon>Hypocreales</taxon>
        <taxon>Cordycipitaceae</taxon>
        <taxon>Beauveria</taxon>
        <taxon>Beauveria brongniartii</taxon>
    </lineage>
</organism>
<protein>
    <submittedName>
        <fullName evidence="2">Uncharacterized protein</fullName>
    </submittedName>
</protein>
<comment type="caution">
    <text evidence="2">The sequence shown here is derived from an EMBL/GenBank/DDBJ whole genome shotgun (WGS) entry which is preliminary data.</text>
</comment>
<dbReference type="EMBL" id="AZHA01000004">
    <property type="protein sequence ID" value="OAA48999.1"/>
    <property type="molecule type" value="Genomic_DNA"/>
</dbReference>
<evidence type="ECO:0000256" key="1">
    <source>
        <dbReference type="SAM" id="MobiDB-lite"/>
    </source>
</evidence>
<feature type="region of interest" description="Disordered" evidence="1">
    <location>
        <begin position="271"/>
        <end position="307"/>
    </location>
</feature>
<proteinExistence type="predicted"/>
<dbReference type="OrthoDB" id="5151634at2759"/>
<gene>
    <name evidence="2" type="ORF">BBO_02044</name>
</gene>
<evidence type="ECO:0000313" key="2">
    <source>
        <dbReference type="EMBL" id="OAA48999.1"/>
    </source>
</evidence>
<sequence>MTPKALGLTLLGALQKRQDATCQDFCPFDTMTIDIAPTEIVVEQPIRVTGYFPANGPFTLAPNVVATITGAPGVIDTVLTLDSLEYETNTITVCPTQPTDTITDTATDTTSTVTTSEPSTTTSCVPSPPVCATVLPVACASLSSTDGVALVPLVPLCTAALGVLGTADTAACLAANIGLQTTGASIVACLNAALSGVCITTLPQACLDIPTASTADLPGKVAACTLALGPFAVGTAAECLGTAITDPLNVLSCLRTSIGLGDGSDACTTLVPTSTGDGSSTDTTTTDASSTDTTPPTTVTTPTSTSCVPTATGPAPSVCATGLPQACTDLGSLNGLEIVPALVGCTVALGPFAVGNTLTCLATSSITLTTAGSTIVTCLRDALKGECITALPDSCTRLRTETGLALIPDVAKCLVALGPFAIGTTLSCLSTSQITTTTTGVGIIDCLETALGLRSSTSPGGDGVAACTTTSTPPAPTCEVNLPPECSNLKLKNGLALVVEVPLCVVALGAFGVGNAAACLATTAITLSTTGVSIVECIENAFKAQCPKELPAACTNLANDNLGELVVDIPLCTVALGPYAAGTALSCLSTSVGSGQTIVQCLKDAFGISG</sequence>
<evidence type="ECO:0000313" key="3">
    <source>
        <dbReference type="Proteomes" id="UP000076863"/>
    </source>
</evidence>
<name>A0A167IEW4_9HYPO</name>
<accession>A0A167IEW4</accession>
<reference evidence="2 3" key="1">
    <citation type="journal article" date="2016" name="Genome Biol. Evol.">
        <title>Divergent and convergent evolution of fungal pathogenicity.</title>
        <authorList>
            <person name="Shang Y."/>
            <person name="Xiao G."/>
            <person name="Zheng P."/>
            <person name="Cen K."/>
            <person name="Zhan S."/>
            <person name="Wang C."/>
        </authorList>
    </citation>
    <scope>NUCLEOTIDE SEQUENCE [LARGE SCALE GENOMIC DNA]</scope>
    <source>
        <strain evidence="2 3">RCEF 3172</strain>
    </source>
</reference>
<dbReference type="Proteomes" id="UP000076863">
    <property type="component" value="Unassembled WGS sequence"/>
</dbReference>
<keyword evidence="3" id="KW-1185">Reference proteome</keyword>
<dbReference type="AlphaFoldDB" id="A0A167IEW4"/>